<dbReference type="InterPro" id="IPR041895">
    <property type="entry name" value="ArdA_dom1"/>
</dbReference>
<name>A0A556RL36_9GAMM</name>
<dbReference type="Proteomes" id="UP000319138">
    <property type="component" value="Unassembled WGS sequence"/>
</dbReference>
<organism evidence="1 2">
    <name type="scientific">Gilliamella apicola</name>
    <dbReference type="NCBI Taxonomy" id="1196095"/>
    <lineage>
        <taxon>Bacteria</taxon>
        <taxon>Pseudomonadati</taxon>
        <taxon>Pseudomonadota</taxon>
        <taxon>Gammaproteobacteria</taxon>
        <taxon>Orbales</taxon>
        <taxon>Orbaceae</taxon>
        <taxon>Gilliamella</taxon>
    </lineage>
</organism>
<protein>
    <submittedName>
        <fullName evidence="1">Antirestriction protein ArdA</fullName>
    </submittedName>
</protein>
<dbReference type="InterPro" id="IPR009899">
    <property type="entry name" value="ArdA"/>
</dbReference>
<sequence length="51" mass="5781">MARSIFYSKGVKGGTSVFVTNHAKYNNGELIGEWLDLPTKQCFKRAISRFI</sequence>
<accession>A0A556RL36</accession>
<dbReference type="Pfam" id="PF07275">
    <property type="entry name" value="ArdA"/>
    <property type="match status" value="1"/>
</dbReference>
<dbReference type="Gene3D" id="3.10.20.480">
    <property type="entry name" value="Antirestriction protein ArdA, domain 1"/>
    <property type="match status" value="1"/>
</dbReference>
<dbReference type="AlphaFoldDB" id="A0A556RL36"/>
<proteinExistence type="predicted"/>
<reference evidence="1 2" key="1">
    <citation type="submission" date="2019-07" db="EMBL/GenBank/DDBJ databases">
        <title>Gilliamella genomes.</title>
        <authorList>
            <person name="Zheng H."/>
        </authorList>
    </citation>
    <scope>NUCLEOTIDE SEQUENCE [LARGE SCALE GENOMIC DNA]</scope>
    <source>
        <strain evidence="1 2">W8131</strain>
    </source>
</reference>
<comment type="caution">
    <text evidence="1">The sequence shown here is derived from an EMBL/GenBank/DDBJ whole genome shotgun (WGS) entry which is preliminary data.</text>
</comment>
<dbReference type="EMBL" id="VMHL01000003">
    <property type="protein sequence ID" value="TSJ89587.1"/>
    <property type="molecule type" value="Genomic_DNA"/>
</dbReference>
<evidence type="ECO:0000313" key="1">
    <source>
        <dbReference type="EMBL" id="TSJ89587.1"/>
    </source>
</evidence>
<gene>
    <name evidence="1" type="ORF">FPQ14_08610</name>
</gene>
<evidence type="ECO:0000313" key="2">
    <source>
        <dbReference type="Proteomes" id="UP000319138"/>
    </source>
</evidence>